<dbReference type="AlphaFoldDB" id="A0A511CXE8"/>
<name>A0A511CXE8_9PSEU</name>
<sequence>MSEIVAVAGSSHSPMLAQEPAMMWKLRAEQDKTYDQLHDTEGALVPYAELEARAGERFSSDIVPEIWNERYARAQASIERLSADLRALDLDLVIIVGDDQEELFDFSNLPAISVFYGEMMTMEDPDADNHGRPIPAEIQRRLGNDGAVYRADAAAGRFLIESLIEQEFDVASTNAEPTGTGFGHAYGWVLGRLLSGADIPAVPIMLNTYFPPNQPTAARCYELGQALRKAVESLPGQRRVGVVASGGLSHFVVDHDLDQRVLEAMRAHDAAFLRSIPQRKLRSGTSEIRNWVTVAGASEHLTARWIDYIPAVRTLGGTGIGLAFGLWS</sequence>
<organism evidence="2 3">
    <name type="scientific">Pseudonocardia asaccharolytica DSM 44247 = NBRC 16224</name>
    <dbReference type="NCBI Taxonomy" id="1123024"/>
    <lineage>
        <taxon>Bacteria</taxon>
        <taxon>Bacillati</taxon>
        <taxon>Actinomycetota</taxon>
        <taxon>Actinomycetes</taxon>
        <taxon>Pseudonocardiales</taxon>
        <taxon>Pseudonocardiaceae</taxon>
        <taxon>Pseudonocardia</taxon>
    </lineage>
</organism>
<dbReference type="STRING" id="1123024.GCA_000423625_00385"/>
<evidence type="ECO:0000313" key="2">
    <source>
        <dbReference type="EMBL" id="GEL17235.1"/>
    </source>
</evidence>
<dbReference type="InterPro" id="IPR004183">
    <property type="entry name" value="Xdiol_dOase_suB"/>
</dbReference>
<keyword evidence="3" id="KW-1185">Reference proteome</keyword>
<evidence type="ECO:0000259" key="1">
    <source>
        <dbReference type="Pfam" id="PF02900"/>
    </source>
</evidence>
<evidence type="ECO:0000313" key="3">
    <source>
        <dbReference type="Proteomes" id="UP000321328"/>
    </source>
</evidence>
<feature type="domain" description="Extradiol ring-cleavage dioxygenase class III enzyme subunit B" evidence="1">
    <location>
        <begin position="152"/>
        <end position="271"/>
    </location>
</feature>
<dbReference type="SUPFAM" id="SSF53213">
    <property type="entry name" value="LigB-like"/>
    <property type="match status" value="1"/>
</dbReference>
<dbReference type="EMBL" id="BJVI01000007">
    <property type="protein sequence ID" value="GEL17235.1"/>
    <property type="molecule type" value="Genomic_DNA"/>
</dbReference>
<gene>
    <name evidence="2" type="ORF">PA7_10720</name>
</gene>
<protein>
    <recommendedName>
        <fullName evidence="1">Extradiol ring-cleavage dioxygenase class III enzyme subunit B domain-containing protein</fullName>
    </recommendedName>
</protein>
<comment type="caution">
    <text evidence="2">The sequence shown here is derived from an EMBL/GenBank/DDBJ whole genome shotgun (WGS) entry which is preliminary data.</text>
</comment>
<dbReference type="GO" id="GO:0016702">
    <property type="term" value="F:oxidoreductase activity, acting on single donors with incorporation of molecular oxygen, incorporation of two atoms of oxygen"/>
    <property type="evidence" value="ECO:0007669"/>
    <property type="project" value="UniProtKB-ARBA"/>
</dbReference>
<dbReference type="GO" id="GO:0008198">
    <property type="term" value="F:ferrous iron binding"/>
    <property type="evidence" value="ECO:0007669"/>
    <property type="project" value="InterPro"/>
</dbReference>
<dbReference type="Proteomes" id="UP000321328">
    <property type="component" value="Unassembled WGS sequence"/>
</dbReference>
<dbReference type="Pfam" id="PF02900">
    <property type="entry name" value="LigB"/>
    <property type="match status" value="1"/>
</dbReference>
<proteinExistence type="predicted"/>
<dbReference type="Gene3D" id="3.40.830.10">
    <property type="entry name" value="LigB-like"/>
    <property type="match status" value="1"/>
</dbReference>
<reference evidence="2 3" key="1">
    <citation type="submission" date="2019-07" db="EMBL/GenBank/DDBJ databases">
        <title>Whole genome shotgun sequence of Pseudonocardia asaccharolytica NBRC 16224.</title>
        <authorList>
            <person name="Hosoyama A."/>
            <person name="Uohara A."/>
            <person name="Ohji S."/>
            <person name="Ichikawa N."/>
        </authorList>
    </citation>
    <scope>NUCLEOTIDE SEQUENCE [LARGE SCALE GENOMIC DNA]</scope>
    <source>
        <strain evidence="2 3">NBRC 16224</strain>
    </source>
</reference>
<accession>A0A511CXE8</accession>